<gene>
    <name evidence="1" type="ordered locus">SJA_C1-30360</name>
</gene>
<dbReference type="Proteomes" id="UP000007753">
    <property type="component" value="Chromosome 1"/>
</dbReference>
<dbReference type="EMBL" id="AP010803">
    <property type="protein sequence ID" value="BAI97870.1"/>
    <property type="molecule type" value="Genomic_DNA"/>
</dbReference>
<dbReference type="AlphaFoldDB" id="D4Z5I8"/>
<sequence length="397" mass="43877">MKIVCLSTYPIDEPRHGGQHRLRNVVDLLERAGHEVYSAGVSSSPVYPASRYFVKFPGNQALSTVAPHLSLMEDWAIGRLFSTNDVYFDALAKIIPVKPDVLFCEQPWMFAFAQRYNNRVCKGQARLVYGSQNIEHQLKYGMAAYHFGEKIARDCREKVRDCEIEAIKGVVQTFCVSDGDLAWTASYTDRHPILAPNGVIDRVAGMTDIEQANRFTEGRKFALYCASAHPPNMDGFFEMFGYGVGCFPPDSRMVVAGGAGHHILHDPKYSQVGGMHKIYVNAGEVSESVLRGLLATAHQIVLPITHGGGTNLKSAEAIWAGCHIVATTKAMRGFEEFSHAKGITVADDPASFCAAIRDGFLRPKITLTRDEREARRGVLWEEVLADLVRNIGELEAA</sequence>
<dbReference type="HOGENOM" id="CLU_694275_0_0_5"/>
<protein>
    <submittedName>
        <fullName evidence="1">Putative glycosyltransferase</fullName>
    </submittedName>
</protein>
<dbReference type="Gene3D" id="3.40.50.2000">
    <property type="entry name" value="Glycogen Phosphorylase B"/>
    <property type="match status" value="2"/>
</dbReference>
<dbReference type="GO" id="GO:0016740">
    <property type="term" value="F:transferase activity"/>
    <property type="evidence" value="ECO:0007669"/>
    <property type="project" value="UniProtKB-KW"/>
</dbReference>
<dbReference type="eggNOG" id="COG0438">
    <property type="taxonomic scope" value="Bacteria"/>
</dbReference>
<reference evidence="1 2" key="1">
    <citation type="journal article" date="2010" name="J. Bacteriol.">
        <title>Complete genome sequence of the representative gamma-hexachlorocyclohexane-degrading bacterium Sphingobium japonicum UT26.</title>
        <authorList>
            <person name="Nagata Y."/>
            <person name="Ohtsubo Y."/>
            <person name="Endo R."/>
            <person name="Ichikawa N."/>
            <person name="Ankai A."/>
            <person name="Oguchi A."/>
            <person name="Fukui S."/>
            <person name="Fujita N."/>
            <person name="Tsuda M."/>
        </authorList>
    </citation>
    <scope>NUCLEOTIDE SEQUENCE [LARGE SCALE GENOMIC DNA]</scope>
    <source>
        <strain evidence="2">DSM 16413 / CCM 7287 / MTCC 6362 / UT26 / NBRC 101211 / UT26S</strain>
    </source>
</reference>
<name>D4Z5I8_SPHIU</name>
<proteinExistence type="predicted"/>
<keyword evidence="1" id="KW-0808">Transferase</keyword>
<dbReference type="KEGG" id="sjp:SJA_C1-30360"/>
<keyword evidence="2" id="KW-1185">Reference proteome</keyword>
<accession>D4Z5I8</accession>
<dbReference type="STRING" id="452662.SJA_C1-30360"/>
<organism evidence="1 2">
    <name type="scientific">Sphingobium indicum (strain DSM 16413 / CCM 7287 / MTCC 6362 / UT26 / NBRC 101211 / UT26S)</name>
    <name type="common">Sphingobium japonicum</name>
    <dbReference type="NCBI Taxonomy" id="452662"/>
    <lineage>
        <taxon>Bacteria</taxon>
        <taxon>Pseudomonadati</taxon>
        <taxon>Pseudomonadota</taxon>
        <taxon>Alphaproteobacteria</taxon>
        <taxon>Sphingomonadales</taxon>
        <taxon>Sphingomonadaceae</taxon>
        <taxon>Sphingobium</taxon>
    </lineage>
</organism>
<evidence type="ECO:0000313" key="2">
    <source>
        <dbReference type="Proteomes" id="UP000007753"/>
    </source>
</evidence>
<evidence type="ECO:0000313" key="1">
    <source>
        <dbReference type="EMBL" id="BAI97870.1"/>
    </source>
</evidence>
<dbReference type="SUPFAM" id="SSF53756">
    <property type="entry name" value="UDP-Glycosyltransferase/glycogen phosphorylase"/>
    <property type="match status" value="1"/>
</dbReference>